<dbReference type="Proteomes" id="UP001597244">
    <property type="component" value="Unassembled WGS sequence"/>
</dbReference>
<reference evidence="2" key="1">
    <citation type="journal article" date="2019" name="Int. J. Syst. Evol. Microbiol.">
        <title>The Global Catalogue of Microorganisms (GCM) 10K type strain sequencing project: providing services to taxonomists for standard genome sequencing and annotation.</title>
        <authorList>
            <consortium name="The Broad Institute Genomics Platform"/>
            <consortium name="The Broad Institute Genome Sequencing Center for Infectious Disease"/>
            <person name="Wu L."/>
            <person name="Ma J."/>
        </authorList>
    </citation>
    <scope>NUCLEOTIDE SEQUENCE [LARGE SCALE GENOMIC DNA]</scope>
    <source>
        <strain evidence="2">CCM 8951</strain>
    </source>
</reference>
<evidence type="ECO:0000313" key="2">
    <source>
        <dbReference type="Proteomes" id="UP001597244"/>
    </source>
</evidence>
<sequence>MTVNLVGYFFTLKNKEKGVRVVLIDTSVPVKTRLELKKETERLVDGYRKQGIESITVDQAFRGLDEGDLLRAFSLLQRRTDLMLELFFDHEYSVYRYRMRFK</sequence>
<proteinExistence type="predicted"/>
<organism evidence="1 2">
    <name type="scientific">Lapidilactobacillus mulanensis</name>
    <dbReference type="NCBI Taxonomy" id="2485999"/>
    <lineage>
        <taxon>Bacteria</taxon>
        <taxon>Bacillati</taxon>
        <taxon>Bacillota</taxon>
        <taxon>Bacilli</taxon>
        <taxon>Lactobacillales</taxon>
        <taxon>Lactobacillaceae</taxon>
        <taxon>Lapidilactobacillus</taxon>
    </lineage>
</organism>
<dbReference type="EMBL" id="JBHTOF010000022">
    <property type="protein sequence ID" value="MFD1464999.1"/>
    <property type="molecule type" value="Genomic_DNA"/>
</dbReference>
<keyword evidence="2" id="KW-1185">Reference proteome</keyword>
<evidence type="ECO:0000313" key="1">
    <source>
        <dbReference type="EMBL" id="MFD1464999.1"/>
    </source>
</evidence>
<dbReference type="RefSeq" id="WP_125576402.1">
    <property type="nucleotide sequence ID" value="NZ_JBHTOF010000022.1"/>
</dbReference>
<comment type="caution">
    <text evidence="1">The sequence shown here is derived from an EMBL/GenBank/DDBJ whole genome shotgun (WGS) entry which is preliminary data.</text>
</comment>
<gene>
    <name evidence="1" type="ORF">ACFQ4L_02695</name>
</gene>
<protein>
    <recommendedName>
        <fullName evidence="3">Resolvase/invertase-type recombinase catalytic domain-containing protein</fullName>
    </recommendedName>
</protein>
<name>A0ABW4DLZ7_9LACO</name>
<evidence type="ECO:0008006" key="3">
    <source>
        <dbReference type="Google" id="ProtNLM"/>
    </source>
</evidence>
<accession>A0ABW4DLZ7</accession>